<name>A0A0G3HGW2_9CORY</name>
<evidence type="ECO:0000256" key="2">
    <source>
        <dbReference type="ARBA" id="ARBA00009942"/>
    </source>
</evidence>
<comment type="function">
    <text evidence="1 4">Probably involved in ribonucleotide reductase function.</text>
</comment>
<dbReference type="Gene3D" id="3.40.50.360">
    <property type="match status" value="1"/>
</dbReference>
<comment type="similarity">
    <text evidence="2 4">Belongs to the NrdI family.</text>
</comment>
<dbReference type="SUPFAM" id="SSF52218">
    <property type="entry name" value="Flavoproteins"/>
    <property type="match status" value="1"/>
</dbReference>
<keyword evidence="6" id="KW-1185">Reference proteome</keyword>
<gene>
    <name evidence="4" type="primary">nrdI</name>
    <name evidence="5" type="ORF">CUTER_05660</name>
</gene>
<dbReference type="STRING" id="1072256.CUTER_05660"/>
<evidence type="ECO:0000313" key="5">
    <source>
        <dbReference type="EMBL" id="AKK11128.1"/>
    </source>
</evidence>
<sequence length="181" mass="20113">MILTKLSVSGGCTHNWKLRRNVVIVFGMSKRVIRFHPLPAGEEVDLVYFSSVSNNTHRFVQGLRYPGAGTPVRIPLRPHLEGMPRVHRPYVLVVPTYGGGNPAHAIPQQVKDFLNDPTNRSFLRGVIASGNTNFGEDYCLAGRQITEKTRVPLLYCFELLGTPHDTSVVSEGLAKFWTTVA</sequence>
<reference evidence="6" key="2">
    <citation type="submission" date="2015-05" db="EMBL/GenBank/DDBJ databases">
        <title>Complete genome sequence of Corynebacterium uterequi DSM 45634, isolated from the uterus of a maiden mare.</title>
        <authorList>
            <person name="Ruckert C."/>
            <person name="Albersmeier A."/>
            <person name="Winkler A."/>
            <person name="Tauch A."/>
        </authorList>
    </citation>
    <scope>NUCLEOTIDE SEQUENCE [LARGE SCALE GENOMIC DNA]</scope>
    <source>
        <strain evidence="6">DSM 45634</strain>
    </source>
</reference>
<dbReference type="InterPro" id="IPR020852">
    <property type="entry name" value="RNR_Ib_NrdI_bac"/>
</dbReference>
<dbReference type="Proteomes" id="UP000035548">
    <property type="component" value="Chromosome"/>
</dbReference>
<dbReference type="InterPro" id="IPR029039">
    <property type="entry name" value="Flavoprotein-like_sf"/>
</dbReference>
<dbReference type="GO" id="GO:0010181">
    <property type="term" value="F:FMN binding"/>
    <property type="evidence" value="ECO:0007669"/>
    <property type="project" value="InterPro"/>
</dbReference>
<dbReference type="NCBIfam" id="TIGR00333">
    <property type="entry name" value="nrdI"/>
    <property type="match status" value="1"/>
</dbReference>
<dbReference type="AlphaFoldDB" id="A0A0G3HGW2"/>
<evidence type="ECO:0000256" key="1">
    <source>
        <dbReference type="ARBA" id="ARBA00003999"/>
    </source>
</evidence>
<dbReference type="PANTHER" id="PTHR37297:SF1">
    <property type="entry name" value="PROTEIN NRDI"/>
    <property type="match status" value="1"/>
</dbReference>
<evidence type="ECO:0000256" key="3">
    <source>
        <dbReference type="ARBA" id="ARBA00020129"/>
    </source>
</evidence>
<protein>
    <recommendedName>
        <fullName evidence="3 4">Protein NrdI</fullName>
    </recommendedName>
</protein>
<proteinExistence type="inferred from homology"/>
<evidence type="ECO:0000313" key="6">
    <source>
        <dbReference type="Proteomes" id="UP000035548"/>
    </source>
</evidence>
<dbReference type="Pfam" id="PF07972">
    <property type="entry name" value="Flavodoxin_NdrI"/>
    <property type="match status" value="1"/>
</dbReference>
<dbReference type="HAMAP" id="MF_00128">
    <property type="entry name" value="NrdI"/>
    <property type="match status" value="1"/>
</dbReference>
<organism evidence="5 6">
    <name type="scientific">Corynebacterium uterequi</name>
    <dbReference type="NCBI Taxonomy" id="1072256"/>
    <lineage>
        <taxon>Bacteria</taxon>
        <taxon>Bacillati</taxon>
        <taxon>Actinomycetota</taxon>
        <taxon>Actinomycetes</taxon>
        <taxon>Mycobacteriales</taxon>
        <taxon>Corynebacteriaceae</taxon>
        <taxon>Corynebacterium</taxon>
    </lineage>
</organism>
<dbReference type="PATRIC" id="fig|1072256.5.peg.1121"/>
<evidence type="ECO:0000256" key="4">
    <source>
        <dbReference type="HAMAP-Rule" id="MF_00128"/>
    </source>
</evidence>
<dbReference type="PANTHER" id="PTHR37297">
    <property type="entry name" value="PROTEIN NRDI"/>
    <property type="match status" value="1"/>
</dbReference>
<dbReference type="KEGG" id="cut:CUTER_05660"/>
<accession>A0A0G3HGW2</accession>
<reference evidence="5 6" key="1">
    <citation type="journal article" date="2015" name="Genome Announc.">
        <title>Virulence Factor Genes Detected in the Complete Genome Sequence of Corynebacterium uterequi DSM 45634, Isolated from the Uterus of a Maiden Mare.</title>
        <authorList>
            <person name="Ruckert C."/>
            <person name="Kriete M."/>
            <person name="Jaenicke S."/>
            <person name="Winkler A."/>
            <person name="Tauch A."/>
        </authorList>
    </citation>
    <scope>NUCLEOTIDE SEQUENCE [LARGE SCALE GENOMIC DNA]</scope>
    <source>
        <strain evidence="5 6">DSM 45634</strain>
    </source>
</reference>
<dbReference type="EMBL" id="CP011546">
    <property type="protein sequence ID" value="AKK11128.1"/>
    <property type="molecule type" value="Genomic_DNA"/>
</dbReference>
<dbReference type="InterPro" id="IPR004465">
    <property type="entry name" value="RNR_NrdI"/>
</dbReference>